<dbReference type="EMBL" id="BAAATD010000014">
    <property type="protein sequence ID" value="GAA2629348.1"/>
    <property type="molecule type" value="Genomic_DNA"/>
</dbReference>
<dbReference type="PANTHER" id="PTHR40841:SF2">
    <property type="entry name" value="SIDEROPHORE-DEGRADING ESTERASE (EUROFUNG)"/>
    <property type="match status" value="1"/>
</dbReference>
<dbReference type="GO" id="GO:0016787">
    <property type="term" value="F:hydrolase activity"/>
    <property type="evidence" value="ECO:0007669"/>
    <property type="project" value="UniProtKB-KW"/>
</dbReference>
<dbReference type="InterPro" id="IPR000801">
    <property type="entry name" value="Esterase-like"/>
</dbReference>
<comment type="caution">
    <text evidence="3">The sequence shown here is derived from an EMBL/GenBank/DDBJ whole genome shotgun (WGS) entry which is preliminary data.</text>
</comment>
<evidence type="ECO:0000256" key="2">
    <source>
        <dbReference type="ARBA" id="ARBA00022801"/>
    </source>
</evidence>
<proteinExistence type="inferred from homology"/>
<dbReference type="Pfam" id="PF00756">
    <property type="entry name" value="Esterase"/>
    <property type="match status" value="1"/>
</dbReference>
<dbReference type="InterPro" id="IPR029058">
    <property type="entry name" value="AB_hydrolase_fold"/>
</dbReference>
<dbReference type="Gene3D" id="3.40.50.1820">
    <property type="entry name" value="alpha/beta hydrolase"/>
    <property type="match status" value="1"/>
</dbReference>
<gene>
    <name evidence="3" type="ORF">GCM10010411_78640</name>
</gene>
<keyword evidence="2 3" id="KW-0378">Hydrolase</keyword>
<evidence type="ECO:0000313" key="4">
    <source>
        <dbReference type="Proteomes" id="UP001501509"/>
    </source>
</evidence>
<evidence type="ECO:0000256" key="1">
    <source>
        <dbReference type="ARBA" id="ARBA00005622"/>
    </source>
</evidence>
<keyword evidence="4" id="KW-1185">Reference proteome</keyword>
<accession>A0ABN3QL46</accession>
<dbReference type="RefSeq" id="WP_344547585.1">
    <property type="nucleotide sequence ID" value="NZ_BAAATD010000014.1"/>
</dbReference>
<dbReference type="Proteomes" id="UP001501509">
    <property type="component" value="Unassembled WGS sequence"/>
</dbReference>
<dbReference type="InterPro" id="IPR052558">
    <property type="entry name" value="Siderophore_Hydrolase_D"/>
</dbReference>
<organism evidence="3 4">
    <name type="scientific">Actinomadura fulvescens</name>
    <dbReference type="NCBI Taxonomy" id="46160"/>
    <lineage>
        <taxon>Bacteria</taxon>
        <taxon>Bacillati</taxon>
        <taxon>Actinomycetota</taxon>
        <taxon>Actinomycetes</taxon>
        <taxon>Streptosporangiales</taxon>
        <taxon>Thermomonosporaceae</taxon>
        <taxon>Actinomadura</taxon>
    </lineage>
</organism>
<comment type="similarity">
    <text evidence="1">Belongs to the esterase D family.</text>
</comment>
<protein>
    <submittedName>
        <fullName evidence="3">Alpha/beta hydrolase-fold protein</fullName>
    </submittedName>
</protein>
<name>A0ABN3QL46_9ACTN</name>
<reference evidence="3 4" key="1">
    <citation type="journal article" date="2019" name="Int. J. Syst. Evol. Microbiol.">
        <title>The Global Catalogue of Microorganisms (GCM) 10K type strain sequencing project: providing services to taxonomists for standard genome sequencing and annotation.</title>
        <authorList>
            <consortium name="The Broad Institute Genomics Platform"/>
            <consortium name="The Broad Institute Genome Sequencing Center for Infectious Disease"/>
            <person name="Wu L."/>
            <person name="Ma J."/>
        </authorList>
    </citation>
    <scope>NUCLEOTIDE SEQUENCE [LARGE SCALE GENOMIC DNA]</scope>
    <source>
        <strain evidence="3 4">JCM 6833</strain>
    </source>
</reference>
<dbReference type="PANTHER" id="PTHR40841">
    <property type="entry name" value="SIDEROPHORE TRIACETYLFUSARININE C ESTERASE"/>
    <property type="match status" value="1"/>
</dbReference>
<sequence length="294" mass="32183">MAVSWTAGRPVELPGAVHYTLVTGSEPTDQWHVAVALPHQRASTNPGPFPALYLLDGFLTFMAAAQIAQTTLAFSLGQLRPVAIVGISPATDDFDRLIAQRARDLTPTSSTSGHLRGPTSYGTGGAGAMLDLIRHVIAPHVEAAHPLDPDDRGLAGFSLGGLFTCWALVRRPEGFRRFLAVSPSLWWDEHLLLDPRRTPVTDRENSDVYLAVGRREDSPDHGWPLIPAPMREALSGLDMVTDLAGFTDRLRRQPNVELRSEVIPDEQHATVWPAAMTRGLVHLYGRDAPNQFVR</sequence>
<evidence type="ECO:0000313" key="3">
    <source>
        <dbReference type="EMBL" id="GAA2629348.1"/>
    </source>
</evidence>
<dbReference type="SUPFAM" id="SSF53474">
    <property type="entry name" value="alpha/beta-Hydrolases"/>
    <property type="match status" value="1"/>
</dbReference>